<evidence type="ECO:0000313" key="5">
    <source>
        <dbReference type="EMBL" id="RWX52024.1"/>
    </source>
</evidence>
<accession>A0A3S3R511</accession>
<dbReference type="PANTHER" id="PTHR32305">
    <property type="match status" value="1"/>
</dbReference>
<keyword evidence="1" id="KW-0677">Repeat</keyword>
<gene>
    <name evidence="4" type="ORF">VU00_10273</name>
    <name evidence="5" type="ORF">VU01_10493</name>
</gene>
<proteinExistence type="predicted"/>
<feature type="region of interest" description="Disordered" evidence="2">
    <location>
        <begin position="156"/>
        <end position="190"/>
    </location>
</feature>
<keyword evidence="7" id="KW-1185">Reference proteome</keyword>
<dbReference type="InterPro" id="IPR022385">
    <property type="entry name" value="Rhs_assc_core"/>
</dbReference>
<dbReference type="PANTHER" id="PTHR32305:SF15">
    <property type="entry name" value="PROTEIN RHSA-RELATED"/>
    <property type="match status" value="1"/>
</dbReference>
<sequence>MLRDYIYQNDNLVALKLHGTQAGVYYVISDHLGTPQQIVDATGTVVWKAAFLPFGKAQVLTETITNNIRFPGQYFDTETGLHYNWNRYYDPDTGRYLTPDPIGLAGGLNLFAYVQNDPVNWIDPFGLSRWYPVPGKKRWEVRRDQPHHAKDYRHDHYRHKGKEVPRKVDPETGEQKEHGKGKCTGDDEDVPQDVIDAANQAFSVTGNVGFDLGLLEGMEAVNDALDGLNDALPPPPIIPIPGFSGVPIGVPAIP</sequence>
<dbReference type="EMBL" id="MTKR01000027">
    <property type="protein sequence ID" value="RWX50746.1"/>
    <property type="molecule type" value="Genomic_DNA"/>
</dbReference>
<feature type="domain" description="Teneurin-like YD-shell" evidence="3">
    <location>
        <begin position="5"/>
        <end position="100"/>
    </location>
</feature>
<name>A0A3S3R511_9BACT</name>
<comment type="caution">
    <text evidence="4">The sequence shown here is derived from an EMBL/GenBank/DDBJ whole genome shotgun (WGS) entry which is preliminary data.</text>
</comment>
<dbReference type="AlphaFoldDB" id="A0A3S3R511"/>
<reference evidence="6 7" key="1">
    <citation type="submission" date="2017-01" db="EMBL/GenBank/DDBJ databases">
        <title>The cable genome- insights into the physiology and evolution of filamentous bacteria capable of sulfide oxidation via long distance electron transfer.</title>
        <authorList>
            <person name="Schreiber L."/>
            <person name="Bjerg J.T."/>
            <person name="Boggild A."/>
            <person name="Van De Vossenberg J."/>
            <person name="Meysman F."/>
            <person name="Nielsen L.P."/>
            <person name="Schramm A."/>
            <person name="Kjeldsen K.U."/>
        </authorList>
    </citation>
    <scope>NUCLEOTIDE SEQUENCE [LARGE SCALE GENOMIC DNA]</scope>
    <source>
        <strain evidence="4">A3</strain>
        <strain evidence="5">A5</strain>
    </source>
</reference>
<organism evidence="4 6">
    <name type="scientific">Candidatus Electrothrix marina</name>
    <dbReference type="NCBI Taxonomy" id="1859130"/>
    <lineage>
        <taxon>Bacteria</taxon>
        <taxon>Pseudomonadati</taxon>
        <taxon>Thermodesulfobacteriota</taxon>
        <taxon>Desulfobulbia</taxon>
        <taxon>Desulfobulbales</taxon>
        <taxon>Desulfobulbaceae</taxon>
        <taxon>Candidatus Electrothrix</taxon>
    </lineage>
</organism>
<dbReference type="Pfam" id="PF25023">
    <property type="entry name" value="TEN_YD-shell"/>
    <property type="match status" value="1"/>
</dbReference>
<feature type="compositionally biased region" description="Basic and acidic residues" evidence="2">
    <location>
        <begin position="162"/>
        <end position="185"/>
    </location>
</feature>
<dbReference type="InterPro" id="IPR056823">
    <property type="entry name" value="TEN-like_YD-shell"/>
</dbReference>
<dbReference type="PRINTS" id="PR00394">
    <property type="entry name" value="RHSPROTEIN"/>
</dbReference>
<dbReference type="InterPro" id="IPR050708">
    <property type="entry name" value="T6SS_VgrG/RHS"/>
</dbReference>
<dbReference type="EMBL" id="MTKS01000049">
    <property type="protein sequence ID" value="RWX52024.1"/>
    <property type="molecule type" value="Genomic_DNA"/>
</dbReference>
<dbReference type="NCBIfam" id="TIGR03696">
    <property type="entry name" value="Rhs_assc_core"/>
    <property type="match status" value="1"/>
</dbReference>
<evidence type="ECO:0000313" key="7">
    <source>
        <dbReference type="Proteomes" id="UP000288892"/>
    </source>
</evidence>
<evidence type="ECO:0000313" key="4">
    <source>
        <dbReference type="EMBL" id="RWX50746.1"/>
    </source>
</evidence>
<dbReference type="Proteomes" id="UP000288892">
    <property type="component" value="Unassembled WGS sequence"/>
</dbReference>
<evidence type="ECO:0000256" key="1">
    <source>
        <dbReference type="ARBA" id="ARBA00022737"/>
    </source>
</evidence>
<evidence type="ECO:0000259" key="3">
    <source>
        <dbReference type="Pfam" id="PF25023"/>
    </source>
</evidence>
<dbReference type="Gene3D" id="2.180.10.10">
    <property type="entry name" value="RHS repeat-associated core"/>
    <property type="match status" value="1"/>
</dbReference>
<dbReference type="Proteomes" id="UP000287615">
    <property type="component" value="Unassembled WGS sequence"/>
</dbReference>
<evidence type="ECO:0000313" key="6">
    <source>
        <dbReference type="Proteomes" id="UP000287615"/>
    </source>
</evidence>
<protein>
    <submittedName>
        <fullName evidence="4">RHS repeat-associated core domain-containing protein</fullName>
    </submittedName>
</protein>
<evidence type="ECO:0000256" key="2">
    <source>
        <dbReference type="SAM" id="MobiDB-lite"/>
    </source>
</evidence>